<organism evidence="1">
    <name type="scientific">marine sediment metagenome</name>
    <dbReference type="NCBI Taxonomy" id="412755"/>
    <lineage>
        <taxon>unclassified sequences</taxon>
        <taxon>metagenomes</taxon>
        <taxon>ecological metagenomes</taxon>
    </lineage>
</organism>
<accession>A0A0F9TIF2</accession>
<protein>
    <submittedName>
        <fullName evidence="1">Uncharacterized protein</fullName>
    </submittedName>
</protein>
<gene>
    <name evidence="1" type="ORF">LCGC14_0649850</name>
</gene>
<comment type="caution">
    <text evidence="1">The sequence shown here is derived from an EMBL/GenBank/DDBJ whole genome shotgun (WGS) entry which is preliminary data.</text>
</comment>
<dbReference type="EMBL" id="LAZR01001206">
    <property type="protein sequence ID" value="KKN48746.1"/>
    <property type="molecule type" value="Genomic_DNA"/>
</dbReference>
<evidence type="ECO:0000313" key="1">
    <source>
        <dbReference type="EMBL" id="KKN48746.1"/>
    </source>
</evidence>
<sequence length="43" mass="5027">MKKRCSKCGMLRAQKDLVLLETGEYLCFSCWNKDLATEEKPKM</sequence>
<reference evidence="1" key="1">
    <citation type="journal article" date="2015" name="Nature">
        <title>Complex archaea that bridge the gap between prokaryotes and eukaryotes.</title>
        <authorList>
            <person name="Spang A."/>
            <person name="Saw J.H."/>
            <person name="Jorgensen S.L."/>
            <person name="Zaremba-Niedzwiedzka K."/>
            <person name="Martijn J."/>
            <person name="Lind A.E."/>
            <person name="van Eijk R."/>
            <person name="Schleper C."/>
            <person name="Guy L."/>
            <person name="Ettema T.J."/>
        </authorList>
    </citation>
    <scope>NUCLEOTIDE SEQUENCE</scope>
</reference>
<dbReference type="AlphaFoldDB" id="A0A0F9TIF2"/>
<name>A0A0F9TIF2_9ZZZZ</name>
<proteinExistence type="predicted"/>